<dbReference type="GeneID" id="33313847"/>
<dbReference type="PANTHER" id="PTHR21028:SF2">
    <property type="entry name" value="CYTH DOMAIN-CONTAINING PROTEIN"/>
    <property type="match status" value="1"/>
</dbReference>
<dbReference type="InterPro" id="IPR023577">
    <property type="entry name" value="CYTH_domain"/>
</dbReference>
<dbReference type="SUPFAM" id="SSF55154">
    <property type="entry name" value="CYTH-like phosphatases"/>
    <property type="match status" value="1"/>
</dbReference>
<name>A0A218NMC7_9ARCH</name>
<accession>A0A218NMC7</accession>
<dbReference type="PROSITE" id="PS51707">
    <property type="entry name" value="CYTH"/>
    <property type="match status" value="1"/>
</dbReference>
<gene>
    <name evidence="2" type="ORF">Mia14_0290</name>
</gene>
<dbReference type="EMBL" id="CP019964">
    <property type="protein sequence ID" value="ASI13620.1"/>
    <property type="molecule type" value="Genomic_DNA"/>
</dbReference>
<dbReference type="OrthoDB" id="46040at2157"/>
<dbReference type="InterPro" id="IPR008173">
    <property type="entry name" value="Adenylyl_cyclase_CyaB"/>
</dbReference>
<dbReference type="PANTHER" id="PTHR21028">
    <property type="entry name" value="SI:CH211-156B7.4"/>
    <property type="match status" value="1"/>
</dbReference>
<dbReference type="KEGG" id="marh:Mia14_0290"/>
<sequence length="199" mass="22429">MVEEYTQEVEKRALLDRSEYNKVKGKLEELGASYNGIAHVKDVYFCKKDAKSFSEVEMNDIGSFSLRLRGQRNGNMGPAEATMNVKIITKEGDHNSWEEHETGIESIDEASAIFKAIGFKPFCTIEKDRSKYVLDGTNILLEDIEDFGLGVEAEIITNKEDSDAAKEKIDKVLAKIGISKSDIVEKSITNRIMKEKSYF</sequence>
<reference evidence="2 3" key="1">
    <citation type="journal article" date="2017" name="Nat. Commun.">
        <title>'ARMAN' archaea depend on association with euryarchaeal host in culture and in situ.</title>
        <authorList>
            <person name="Golyshina O."/>
            <person name="Toshchakov S."/>
            <person name="Makarova K."/>
            <person name="Gavrilov S."/>
            <person name="Korzhenkov A."/>
            <person name="La Cono V."/>
            <person name="Arcadi E."/>
            <person name="Nechitaylo T."/>
            <person name="Ferrer M."/>
            <person name="Kublanov I."/>
            <person name="Wolf Y."/>
            <person name="Yakimov M."/>
            <person name="Golyshin P."/>
            <person name="Slesarev A."/>
            <person name="Kozyavkin S."/>
        </authorList>
    </citation>
    <scope>NUCLEOTIDE SEQUENCE [LARGE SCALE GENOMIC DNA]</scope>
    <source>
        <strain evidence="2 3">Mia14</strain>
    </source>
</reference>
<dbReference type="RefSeq" id="WP_088819782.1">
    <property type="nucleotide sequence ID" value="NZ_CP019964.1"/>
</dbReference>
<dbReference type="Gene3D" id="2.40.320.10">
    <property type="entry name" value="Hypothetical Protein Pfu-838710-001"/>
    <property type="match status" value="1"/>
</dbReference>
<dbReference type="Proteomes" id="UP000197679">
    <property type="component" value="Chromosome"/>
</dbReference>
<dbReference type="Pfam" id="PF01928">
    <property type="entry name" value="CYTH"/>
    <property type="match status" value="1"/>
</dbReference>
<organism evidence="2 3">
    <name type="scientific">Candidatus Mancarchaeum acidiphilum</name>
    <dbReference type="NCBI Taxonomy" id="1920749"/>
    <lineage>
        <taxon>Archaea</taxon>
        <taxon>Candidatus Micrarchaeota</taxon>
        <taxon>Candidatus Mancarchaeum</taxon>
    </lineage>
</organism>
<evidence type="ECO:0000313" key="2">
    <source>
        <dbReference type="EMBL" id="ASI13620.1"/>
    </source>
</evidence>
<protein>
    <submittedName>
        <fullName evidence="2">CYTH-like superfamily phosphatase</fullName>
    </submittedName>
</protein>
<proteinExistence type="predicted"/>
<dbReference type="AlphaFoldDB" id="A0A218NMC7"/>
<evidence type="ECO:0000313" key="3">
    <source>
        <dbReference type="Proteomes" id="UP000197679"/>
    </source>
</evidence>
<evidence type="ECO:0000259" key="1">
    <source>
        <dbReference type="PROSITE" id="PS51707"/>
    </source>
</evidence>
<dbReference type="CDD" id="cd07890">
    <property type="entry name" value="CYTH-like_AC_IV-like"/>
    <property type="match status" value="1"/>
</dbReference>
<feature type="domain" description="CYTH" evidence="1">
    <location>
        <begin position="6"/>
        <end position="194"/>
    </location>
</feature>
<keyword evidence="3" id="KW-1185">Reference proteome</keyword>
<dbReference type="InterPro" id="IPR033469">
    <property type="entry name" value="CYTH-like_dom_sf"/>
</dbReference>